<dbReference type="OrthoDB" id="3265433at2759"/>
<dbReference type="InParanoid" id="A0A0C2ZD89"/>
<gene>
    <name evidence="1" type="ORF">SCLCIDRAFT_76068</name>
</gene>
<dbReference type="Proteomes" id="UP000053989">
    <property type="component" value="Unassembled WGS sequence"/>
</dbReference>
<organism evidence="1 2">
    <name type="scientific">Scleroderma citrinum Foug A</name>
    <dbReference type="NCBI Taxonomy" id="1036808"/>
    <lineage>
        <taxon>Eukaryota</taxon>
        <taxon>Fungi</taxon>
        <taxon>Dikarya</taxon>
        <taxon>Basidiomycota</taxon>
        <taxon>Agaricomycotina</taxon>
        <taxon>Agaricomycetes</taxon>
        <taxon>Agaricomycetidae</taxon>
        <taxon>Boletales</taxon>
        <taxon>Sclerodermatineae</taxon>
        <taxon>Sclerodermataceae</taxon>
        <taxon>Scleroderma</taxon>
    </lineage>
</organism>
<dbReference type="AlphaFoldDB" id="A0A0C2ZD89"/>
<evidence type="ECO:0000313" key="2">
    <source>
        <dbReference type="Proteomes" id="UP000053989"/>
    </source>
</evidence>
<reference evidence="2" key="2">
    <citation type="submission" date="2015-01" db="EMBL/GenBank/DDBJ databases">
        <title>Evolutionary Origins and Diversification of the Mycorrhizal Mutualists.</title>
        <authorList>
            <consortium name="DOE Joint Genome Institute"/>
            <consortium name="Mycorrhizal Genomics Consortium"/>
            <person name="Kohler A."/>
            <person name="Kuo A."/>
            <person name="Nagy L.G."/>
            <person name="Floudas D."/>
            <person name="Copeland A."/>
            <person name="Barry K.W."/>
            <person name="Cichocki N."/>
            <person name="Veneault-Fourrey C."/>
            <person name="LaButti K."/>
            <person name="Lindquist E.A."/>
            <person name="Lipzen A."/>
            <person name="Lundell T."/>
            <person name="Morin E."/>
            <person name="Murat C."/>
            <person name="Riley R."/>
            <person name="Ohm R."/>
            <person name="Sun H."/>
            <person name="Tunlid A."/>
            <person name="Henrissat B."/>
            <person name="Grigoriev I.V."/>
            <person name="Hibbett D.S."/>
            <person name="Martin F."/>
        </authorList>
    </citation>
    <scope>NUCLEOTIDE SEQUENCE [LARGE SCALE GENOMIC DNA]</scope>
    <source>
        <strain evidence="2">Foug A</strain>
    </source>
</reference>
<protein>
    <submittedName>
        <fullName evidence="1">Uncharacterized protein</fullName>
    </submittedName>
</protein>
<reference evidence="1 2" key="1">
    <citation type="submission" date="2014-04" db="EMBL/GenBank/DDBJ databases">
        <authorList>
            <consortium name="DOE Joint Genome Institute"/>
            <person name="Kuo A."/>
            <person name="Kohler A."/>
            <person name="Nagy L.G."/>
            <person name="Floudas D."/>
            <person name="Copeland A."/>
            <person name="Barry K.W."/>
            <person name="Cichocki N."/>
            <person name="Veneault-Fourrey C."/>
            <person name="LaButti K."/>
            <person name="Lindquist E.A."/>
            <person name="Lipzen A."/>
            <person name="Lundell T."/>
            <person name="Morin E."/>
            <person name="Murat C."/>
            <person name="Sun H."/>
            <person name="Tunlid A."/>
            <person name="Henrissat B."/>
            <person name="Grigoriev I.V."/>
            <person name="Hibbett D.S."/>
            <person name="Martin F."/>
            <person name="Nordberg H.P."/>
            <person name="Cantor M.N."/>
            <person name="Hua S.X."/>
        </authorList>
    </citation>
    <scope>NUCLEOTIDE SEQUENCE [LARGE SCALE GENOMIC DNA]</scope>
    <source>
        <strain evidence="1 2">Foug A</strain>
    </source>
</reference>
<keyword evidence="2" id="KW-1185">Reference proteome</keyword>
<feature type="non-terminal residue" evidence="1">
    <location>
        <position position="1"/>
    </location>
</feature>
<accession>A0A0C2ZD89</accession>
<dbReference type="EMBL" id="KN822070">
    <property type="protein sequence ID" value="KIM59763.1"/>
    <property type="molecule type" value="Genomic_DNA"/>
</dbReference>
<dbReference type="HOGENOM" id="CLU_103599_1_0_1"/>
<evidence type="ECO:0000313" key="1">
    <source>
        <dbReference type="EMBL" id="KIM59763.1"/>
    </source>
</evidence>
<feature type="non-terminal residue" evidence="1">
    <location>
        <position position="116"/>
    </location>
</feature>
<name>A0A0C2ZD89_9AGAM</name>
<sequence length="116" mass="13523">SVAWLVEGINIENLQDQLKSEVQCLSADSSSKRKVKIGEKRQRLSARINKFHNTGSQFLKGLEMKDEFIPQDNPTFYQQDIVDEEEEFWEGDDEDWEGFDDEEEQIPPELMGIQMP</sequence>
<proteinExistence type="predicted"/>